<evidence type="ECO:0000256" key="4">
    <source>
        <dbReference type="ARBA" id="ARBA00023163"/>
    </source>
</evidence>
<gene>
    <name evidence="6" type="ORF">C725_1724</name>
</gene>
<dbReference type="GO" id="GO:0003700">
    <property type="term" value="F:DNA-binding transcription factor activity"/>
    <property type="evidence" value="ECO:0007669"/>
    <property type="project" value="InterPro"/>
</dbReference>
<comment type="similarity">
    <text evidence="1">Belongs to the LysR transcriptional regulatory family.</text>
</comment>
<feature type="domain" description="HTH lysR-type" evidence="5">
    <location>
        <begin position="6"/>
        <end position="63"/>
    </location>
</feature>
<dbReference type="PRINTS" id="PR00039">
    <property type="entry name" value="HTHLYSR"/>
</dbReference>
<dbReference type="SUPFAM" id="SSF46785">
    <property type="entry name" value="Winged helix' DNA-binding domain"/>
    <property type="match status" value="1"/>
</dbReference>
<proteinExistence type="inferred from homology"/>
<keyword evidence="7" id="KW-1185">Reference proteome</keyword>
<comment type="caution">
    <text evidence="6">The sequence shown here is derived from an EMBL/GenBank/DDBJ whole genome shotgun (WGS) entry which is preliminary data.</text>
</comment>
<dbReference type="PROSITE" id="PS50931">
    <property type="entry name" value="HTH_LYSR"/>
    <property type="match status" value="1"/>
</dbReference>
<keyword evidence="3" id="KW-0238">DNA-binding</keyword>
<dbReference type="GO" id="GO:0043565">
    <property type="term" value="F:sequence-specific DNA binding"/>
    <property type="evidence" value="ECO:0007669"/>
    <property type="project" value="TreeGrafter"/>
</dbReference>
<dbReference type="Gene3D" id="1.10.10.10">
    <property type="entry name" value="Winged helix-like DNA-binding domain superfamily/Winged helix DNA-binding domain"/>
    <property type="match status" value="1"/>
</dbReference>
<evidence type="ECO:0000259" key="5">
    <source>
        <dbReference type="PROSITE" id="PS50931"/>
    </source>
</evidence>
<dbReference type="EMBL" id="AMRV01000004">
    <property type="protein sequence ID" value="EMD83126.1"/>
    <property type="molecule type" value="Genomic_DNA"/>
</dbReference>
<dbReference type="Pfam" id="PF00126">
    <property type="entry name" value="HTH_1"/>
    <property type="match status" value="1"/>
</dbReference>
<organism evidence="6 7">
    <name type="scientific">Pacificimonas flava</name>
    <dbReference type="NCBI Taxonomy" id="1234595"/>
    <lineage>
        <taxon>Bacteria</taxon>
        <taxon>Pseudomonadati</taxon>
        <taxon>Pseudomonadota</taxon>
        <taxon>Alphaproteobacteria</taxon>
        <taxon>Sphingomonadales</taxon>
        <taxon>Sphingosinicellaceae</taxon>
        <taxon>Pacificimonas</taxon>
    </lineage>
</organism>
<name>M2TN03_9SPHN</name>
<dbReference type="OrthoDB" id="9793571at2"/>
<dbReference type="RefSeq" id="WP_008601876.1">
    <property type="nucleotide sequence ID" value="NZ_AMRV01000004.1"/>
</dbReference>
<keyword evidence="2" id="KW-0805">Transcription regulation</keyword>
<dbReference type="FunFam" id="1.10.10.10:FF:000038">
    <property type="entry name" value="Glycine cleavage system transcriptional activator"/>
    <property type="match status" value="1"/>
</dbReference>
<dbReference type="AlphaFoldDB" id="M2TN03"/>
<dbReference type="PANTHER" id="PTHR30537:SF26">
    <property type="entry name" value="GLYCINE CLEAVAGE SYSTEM TRANSCRIPTIONAL ACTIVATOR"/>
    <property type="match status" value="1"/>
</dbReference>
<dbReference type="InterPro" id="IPR058163">
    <property type="entry name" value="LysR-type_TF_proteobact-type"/>
</dbReference>
<dbReference type="SUPFAM" id="SSF53850">
    <property type="entry name" value="Periplasmic binding protein-like II"/>
    <property type="match status" value="1"/>
</dbReference>
<dbReference type="Gene3D" id="3.40.190.10">
    <property type="entry name" value="Periplasmic binding protein-like II"/>
    <property type="match status" value="2"/>
</dbReference>
<keyword evidence="4" id="KW-0804">Transcription</keyword>
<dbReference type="InterPro" id="IPR036388">
    <property type="entry name" value="WH-like_DNA-bd_sf"/>
</dbReference>
<dbReference type="GO" id="GO:0006351">
    <property type="term" value="P:DNA-templated transcription"/>
    <property type="evidence" value="ECO:0007669"/>
    <property type="project" value="TreeGrafter"/>
</dbReference>
<dbReference type="Pfam" id="PF03466">
    <property type="entry name" value="LysR_substrate"/>
    <property type="match status" value="1"/>
</dbReference>
<evidence type="ECO:0000256" key="1">
    <source>
        <dbReference type="ARBA" id="ARBA00009437"/>
    </source>
</evidence>
<evidence type="ECO:0000313" key="6">
    <source>
        <dbReference type="EMBL" id="EMD83126.1"/>
    </source>
</evidence>
<dbReference type="InterPro" id="IPR000847">
    <property type="entry name" value="LysR_HTH_N"/>
</dbReference>
<dbReference type="PATRIC" id="fig|1234595.3.peg.1727"/>
<dbReference type="PANTHER" id="PTHR30537">
    <property type="entry name" value="HTH-TYPE TRANSCRIPTIONAL REGULATOR"/>
    <property type="match status" value="1"/>
</dbReference>
<protein>
    <submittedName>
        <fullName evidence="6">Transcriptional regulator, LysR family</fullName>
    </submittedName>
</protein>
<evidence type="ECO:0000256" key="2">
    <source>
        <dbReference type="ARBA" id="ARBA00023015"/>
    </source>
</evidence>
<accession>M2TN03</accession>
<dbReference type="InterPro" id="IPR036390">
    <property type="entry name" value="WH_DNA-bd_sf"/>
</dbReference>
<evidence type="ECO:0000313" key="7">
    <source>
        <dbReference type="Proteomes" id="UP000011717"/>
    </source>
</evidence>
<evidence type="ECO:0000256" key="3">
    <source>
        <dbReference type="ARBA" id="ARBA00023125"/>
    </source>
</evidence>
<dbReference type="Proteomes" id="UP000011717">
    <property type="component" value="Unassembled WGS sequence"/>
</dbReference>
<sequence>MKRTLLPLNALRVFDAAARHLSFTKAADELHVTPAAVGQQIRTLEEVLAVVLFRRLTRNLELTPEAERALPALREGFAQIEAAVDSMQAGQGDKVLTIGAPHAVIAKWLTPRLAAMGAGPEQRFILVPTDAGEGADFASTNMDLAIVWGVMPAEEELSGTRLAAEELVVVVAPGRAAEYAAPDDLKAAALIHYPGHSWEAWLNAVGASHPEVDGGLSVADWGLAIDAAAAGYGAARVPRSLAAGDIESGRVAALFEPSPSDEAFWLVAPPQSWRQPKVKAMVAALTGRETSP</sequence>
<dbReference type="InterPro" id="IPR005119">
    <property type="entry name" value="LysR_subst-bd"/>
</dbReference>
<reference evidence="6 7" key="1">
    <citation type="journal article" date="2013" name="Genome Announc.">
        <title>Draft Genome Sequence of Strain JLT2015T, Belonging to the Family Sphingomonadaceae of the Alphaproteobacteria.</title>
        <authorList>
            <person name="Tang K."/>
            <person name="Liu K."/>
            <person name="Li S."/>
            <person name="Jiao N."/>
        </authorList>
    </citation>
    <scope>NUCLEOTIDE SEQUENCE [LARGE SCALE GENOMIC DNA]</scope>
    <source>
        <strain evidence="6 7">JLT2015</strain>
    </source>
</reference>